<dbReference type="Pfam" id="PF17064">
    <property type="entry name" value="QVR"/>
    <property type="match status" value="1"/>
</dbReference>
<dbReference type="GO" id="GO:0030431">
    <property type="term" value="P:sleep"/>
    <property type="evidence" value="ECO:0007669"/>
    <property type="project" value="InterPro"/>
</dbReference>
<evidence type="ECO:0000256" key="2">
    <source>
        <dbReference type="ARBA" id="ARBA00023180"/>
    </source>
</evidence>
<dbReference type="AlphaFoldDB" id="A0A7R8X1T9"/>
<gene>
    <name evidence="3" type="ORF">DSTB1V02_LOCUS1087</name>
</gene>
<keyword evidence="1" id="KW-0732">Signal</keyword>
<dbReference type="OrthoDB" id="6249205at2759"/>
<name>A0A7R8X1T9_9CRUS</name>
<keyword evidence="2" id="KW-0325">Glycoprotein</keyword>
<keyword evidence="4" id="KW-1185">Reference proteome</keyword>
<evidence type="ECO:0000256" key="1">
    <source>
        <dbReference type="ARBA" id="ARBA00022729"/>
    </source>
</evidence>
<dbReference type="InterPro" id="IPR050975">
    <property type="entry name" value="Sleep_regulator"/>
</dbReference>
<protein>
    <recommendedName>
        <fullName evidence="5">Protein quiver</fullName>
    </recommendedName>
</protein>
<dbReference type="CDD" id="cd23591">
    <property type="entry name" value="TFP_LU_ECD_Crim"/>
    <property type="match status" value="1"/>
</dbReference>
<dbReference type="PANTHER" id="PTHR33562:SF28">
    <property type="entry name" value="PROTEIN QUIVER"/>
    <property type="match status" value="1"/>
</dbReference>
<reference evidence="3" key="1">
    <citation type="submission" date="2020-11" db="EMBL/GenBank/DDBJ databases">
        <authorList>
            <person name="Tran Van P."/>
        </authorList>
    </citation>
    <scope>NUCLEOTIDE SEQUENCE</scope>
</reference>
<evidence type="ECO:0008006" key="5">
    <source>
        <dbReference type="Google" id="ProtNLM"/>
    </source>
</evidence>
<dbReference type="InterPro" id="IPR031424">
    <property type="entry name" value="QVR-like"/>
</dbReference>
<organism evidence="3">
    <name type="scientific">Darwinula stevensoni</name>
    <dbReference type="NCBI Taxonomy" id="69355"/>
    <lineage>
        <taxon>Eukaryota</taxon>
        <taxon>Metazoa</taxon>
        <taxon>Ecdysozoa</taxon>
        <taxon>Arthropoda</taxon>
        <taxon>Crustacea</taxon>
        <taxon>Oligostraca</taxon>
        <taxon>Ostracoda</taxon>
        <taxon>Podocopa</taxon>
        <taxon>Podocopida</taxon>
        <taxon>Darwinulocopina</taxon>
        <taxon>Darwinuloidea</taxon>
        <taxon>Darwinulidae</taxon>
        <taxon>Darwinula</taxon>
    </lineage>
</organism>
<evidence type="ECO:0000313" key="3">
    <source>
        <dbReference type="EMBL" id="CAD7241085.1"/>
    </source>
</evidence>
<proteinExistence type="predicted"/>
<sequence length="200" mass="23129">MSDSTLEFDHDDSSHETHHPQLDNCISVARLWLCLRESAMKQAMLMVYLIPFIGLPLGDALYCYKCVGTHPGCGEHFDWRWYWSHNCQDPDDKCVKIIEKKGAQTNIIRDCLSELKGVRRDIPGDRYEGCRPAAHDVQLGIYVFNDIKELDVKRNHYDEVTYCFCDFDERCNDSSSLSPSGKLMFLLIAAVYPLRRWLNS</sequence>
<dbReference type="PANTHER" id="PTHR33562">
    <property type="entry name" value="ATILLA, ISOFORM B-RELATED-RELATED"/>
    <property type="match status" value="1"/>
</dbReference>
<dbReference type="Proteomes" id="UP000677054">
    <property type="component" value="Unassembled WGS sequence"/>
</dbReference>
<accession>A0A7R8X1T9</accession>
<dbReference type="GO" id="GO:0032222">
    <property type="term" value="P:regulation of synaptic transmission, cholinergic"/>
    <property type="evidence" value="ECO:0007669"/>
    <property type="project" value="InterPro"/>
</dbReference>
<evidence type="ECO:0000313" key="4">
    <source>
        <dbReference type="Proteomes" id="UP000677054"/>
    </source>
</evidence>
<dbReference type="EMBL" id="CAJPEV010000094">
    <property type="protein sequence ID" value="CAG0880460.1"/>
    <property type="molecule type" value="Genomic_DNA"/>
</dbReference>
<dbReference type="EMBL" id="LR899611">
    <property type="protein sequence ID" value="CAD7241085.1"/>
    <property type="molecule type" value="Genomic_DNA"/>
</dbReference>